<dbReference type="InterPro" id="IPR026265">
    <property type="entry name" value="LptC"/>
</dbReference>
<dbReference type="NCBIfam" id="TIGR04409">
    <property type="entry name" value="LptC_YrbK"/>
    <property type="match status" value="1"/>
</dbReference>
<protein>
    <recommendedName>
        <fullName evidence="2">LPS export ABC transporter periplasmic protein LptC</fullName>
    </recommendedName>
</protein>
<name>A0A382L405_9ZZZZ</name>
<organism evidence="1">
    <name type="scientific">marine metagenome</name>
    <dbReference type="NCBI Taxonomy" id="408172"/>
    <lineage>
        <taxon>unclassified sequences</taxon>
        <taxon>metagenomes</taxon>
        <taxon>ecological metagenomes</taxon>
    </lineage>
</organism>
<feature type="non-terminal residue" evidence="1">
    <location>
        <position position="1"/>
    </location>
</feature>
<reference evidence="1" key="1">
    <citation type="submission" date="2018-05" db="EMBL/GenBank/DDBJ databases">
        <authorList>
            <person name="Lanie J.A."/>
            <person name="Ng W.-L."/>
            <person name="Kazmierczak K.M."/>
            <person name="Andrzejewski T.M."/>
            <person name="Davidsen T.M."/>
            <person name="Wayne K.J."/>
            <person name="Tettelin H."/>
            <person name="Glass J.I."/>
            <person name="Rusch D."/>
            <person name="Podicherti R."/>
            <person name="Tsui H.-C.T."/>
            <person name="Winkler M.E."/>
        </authorList>
    </citation>
    <scope>NUCLEOTIDE SEQUENCE</scope>
</reference>
<dbReference type="Gene3D" id="2.60.450.10">
    <property type="entry name" value="Lipopolysaccharide (LPS) transport protein A like domain"/>
    <property type="match status" value="1"/>
</dbReference>
<gene>
    <name evidence="1" type="ORF">METZ01_LOCUS283389</name>
</gene>
<dbReference type="AlphaFoldDB" id="A0A382L405"/>
<proteinExistence type="predicted"/>
<dbReference type="GO" id="GO:0015221">
    <property type="term" value="F:lipopolysaccharide transmembrane transporter activity"/>
    <property type="evidence" value="ECO:0007669"/>
    <property type="project" value="InterPro"/>
</dbReference>
<dbReference type="InterPro" id="IPR010664">
    <property type="entry name" value="LipoPS_assembly_LptC-rel"/>
</dbReference>
<dbReference type="Pfam" id="PF06835">
    <property type="entry name" value="LptC"/>
    <property type="match status" value="1"/>
</dbReference>
<evidence type="ECO:0008006" key="2">
    <source>
        <dbReference type="Google" id="ProtNLM"/>
    </source>
</evidence>
<sequence>SLILYLFIFMGFACHSTAHKEDGNSSEEFIESEIWNPFIILTQEENKLVEAKSEKLYKKRNDAALLVGNVMIDFYNDEGKHISILYSDSARINEYSNDLNANGNVYVVSDSGYTLTTSKIVWDNSYKMIVAEDSVMFTTSDGDTLHGVGFESDSDLEEWRIFRPFGIAREGI</sequence>
<dbReference type="EMBL" id="UINC01084159">
    <property type="protein sequence ID" value="SVC30535.1"/>
    <property type="molecule type" value="Genomic_DNA"/>
</dbReference>
<dbReference type="GO" id="GO:0005886">
    <property type="term" value="C:plasma membrane"/>
    <property type="evidence" value="ECO:0007669"/>
    <property type="project" value="InterPro"/>
</dbReference>
<evidence type="ECO:0000313" key="1">
    <source>
        <dbReference type="EMBL" id="SVC30535.1"/>
    </source>
</evidence>
<accession>A0A382L405</accession>